<comment type="caution">
    <text evidence="5">The sequence shown here is derived from an EMBL/GenBank/DDBJ whole genome shotgun (WGS) entry which is preliminary data.</text>
</comment>
<dbReference type="GO" id="GO:0003700">
    <property type="term" value="F:DNA-binding transcription factor activity"/>
    <property type="evidence" value="ECO:0007669"/>
    <property type="project" value="InterPro"/>
</dbReference>
<dbReference type="InterPro" id="IPR050959">
    <property type="entry name" value="MarA-like"/>
</dbReference>
<keyword evidence="3" id="KW-0804">Transcription</keyword>
<dbReference type="Proteomes" id="UP000238493">
    <property type="component" value="Unassembled WGS sequence"/>
</dbReference>
<evidence type="ECO:0000259" key="4">
    <source>
        <dbReference type="PROSITE" id="PS01124"/>
    </source>
</evidence>
<dbReference type="SUPFAM" id="SSF46689">
    <property type="entry name" value="Homeodomain-like"/>
    <property type="match status" value="1"/>
</dbReference>
<dbReference type="InterPro" id="IPR018060">
    <property type="entry name" value="HTH_AraC"/>
</dbReference>
<dbReference type="PROSITE" id="PS01124">
    <property type="entry name" value="HTH_ARAC_FAMILY_2"/>
    <property type="match status" value="1"/>
</dbReference>
<gene>
    <name evidence="5" type="ORF">C3731_19590</name>
</gene>
<dbReference type="RefSeq" id="WP_104757299.1">
    <property type="nucleotide sequence ID" value="NZ_JBHEEO010000027.1"/>
</dbReference>
<dbReference type="PANTHER" id="PTHR47504">
    <property type="entry name" value="RIGHT ORIGIN-BINDING PROTEIN"/>
    <property type="match status" value="1"/>
</dbReference>
<dbReference type="InterPro" id="IPR009057">
    <property type="entry name" value="Homeodomain-like_sf"/>
</dbReference>
<dbReference type="EMBL" id="PTRC01000042">
    <property type="protein sequence ID" value="PQA71864.1"/>
    <property type="molecule type" value="Genomic_DNA"/>
</dbReference>
<dbReference type="Gene3D" id="1.10.10.60">
    <property type="entry name" value="Homeodomain-like"/>
    <property type="match status" value="2"/>
</dbReference>
<reference evidence="5 6" key="1">
    <citation type="submission" date="2018-02" db="EMBL/GenBank/DDBJ databases">
        <title>Draft genome sequence of Ochrobactrum oryzae found in Brazil.</title>
        <authorList>
            <person name="Cerdeira L."/>
            <person name="Andrade F."/>
            <person name="Zacariotto T."/>
            <person name="Barbosa B."/>
            <person name="Santos S."/>
            <person name="Cassetari V."/>
            <person name="Lincopan N."/>
        </authorList>
    </citation>
    <scope>NUCLEOTIDE SEQUENCE [LARGE SCALE GENOMIC DNA]</scope>
    <source>
        <strain evidence="5 6">OA447</strain>
    </source>
</reference>
<keyword evidence="6" id="KW-1185">Reference proteome</keyword>
<feature type="domain" description="HTH araC/xylS-type" evidence="4">
    <location>
        <begin position="208"/>
        <end position="309"/>
    </location>
</feature>
<evidence type="ECO:0000256" key="3">
    <source>
        <dbReference type="ARBA" id="ARBA00023163"/>
    </source>
</evidence>
<dbReference type="OrthoDB" id="7904253at2"/>
<proteinExistence type="predicted"/>
<evidence type="ECO:0000256" key="2">
    <source>
        <dbReference type="ARBA" id="ARBA00023125"/>
    </source>
</evidence>
<dbReference type="Pfam" id="PF12833">
    <property type="entry name" value="HTH_18"/>
    <property type="match status" value="1"/>
</dbReference>
<evidence type="ECO:0000313" key="5">
    <source>
        <dbReference type="EMBL" id="PQA71864.1"/>
    </source>
</evidence>
<name>A0A2S7IV20_9HYPH</name>
<accession>A0A2S7IV20</accession>
<evidence type="ECO:0000313" key="6">
    <source>
        <dbReference type="Proteomes" id="UP000238493"/>
    </source>
</evidence>
<evidence type="ECO:0000256" key="1">
    <source>
        <dbReference type="ARBA" id="ARBA00023015"/>
    </source>
</evidence>
<keyword evidence="1" id="KW-0805">Transcription regulation</keyword>
<dbReference type="PANTHER" id="PTHR47504:SF5">
    <property type="entry name" value="RIGHT ORIGIN-BINDING PROTEIN"/>
    <property type="match status" value="1"/>
</dbReference>
<sequence length="337" mass="38503">MANRICISTHNVPLEDRMELWRQITYPLYESTPAPRKNFLGGSVEILSLGEVSLVYSTFSQHRGVRLVNKNNLPRFENLWIHMPLGHNVYVNERGKKIKVCDREIYISDTTQCMEAYSGNGATLSVVLDRNILEKECGRTGLHGMHLKNNNPLVILLTSIMTEYHKLSPVLNERDAFISGNFLLDMIVCAIGGACNFDYSPPATFIKDQIKLYILENIHNPSLRVEHFLDKFQLSRSALYRMFEKESGIARYIKQQRLELALKQILTDGNGQKTSIKAIAYKYGFPSPESFTYAFRVQFGCSPRDVMNKRFDIIHTLDTAGSIMGYYSDLKLLLPKC</sequence>
<dbReference type="AlphaFoldDB" id="A0A2S7IV20"/>
<dbReference type="SMART" id="SM00342">
    <property type="entry name" value="HTH_ARAC"/>
    <property type="match status" value="1"/>
</dbReference>
<organism evidence="5 6">
    <name type="scientific">Brucella oryzae</name>
    <dbReference type="NCBI Taxonomy" id="335286"/>
    <lineage>
        <taxon>Bacteria</taxon>
        <taxon>Pseudomonadati</taxon>
        <taxon>Pseudomonadota</taxon>
        <taxon>Alphaproteobacteria</taxon>
        <taxon>Hyphomicrobiales</taxon>
        <taxon>Brucellaceae</taxon>
        <taxon>Brucella/Ochrobactrum group</taxon>
        <taxon>Brucella</taxon>
    </lineage>
</organism>
<protein>
    <recommendedName>
        <fullName evidence="4">HTH araC/xylS-type domain-containing protein</fullName>
    </recommendedName>
</protein>
<keyword evidence="2" id="KW-0238">DNA-binding</keyword>
<dbReference type="GO" id="GO:0043565">
    <property type="term" value="F:sequence-specific DNA binding"/>
    <property type="evidence" value="ECO:0007669"/>
    <property type="project" value="InterPro"/>
</dbReference>